<reference evidence="1 2" key="1">
    <citation type="submission" date="2017-09" db="EMBL/GenBank/DDBJ databases">
        <authorList>
            <person name="Ehlers B."/>
            <person name="Leendertz F.H."/>
        </authorList>
    </citation>
    <scope>NUCLEOTIDE SEQUENCE [LARGE SCALE GENOMIC DNA]</scope>
</reference>
<dbReference type="EMBL" id="MG018927">
    <property type="protein sequence ID" value="ATW58085.1"/>
    <property type="molecule type" value="Genomic_DNA"/>
</dbReference>
<evidence type="ECO:0000313" key="1">
    <source>
        <dbReference type="EMBL" id="ATW58085.1"/>
    </source>
</evidence>
<protein>
    <submittedName>
        <fullName evidence="1">Uncharacterized protein</fullName>
    </submittedName>
</protein>
<keyword evidence="2" id="KW-1185">Reference proteome</keyword>
<accession>A0A2H4P7D4</accession>
<name>A0A2H4P7D4_9CAUD</name>
<dbReference type="Proteomes" id="UP000241592">
    <property type="component" value="Segment"/>
</dbReference>
<sequence length="71" mass="7921">MNQQENARRLQALFEHCARNVIKSTPLPANFDRNEDGTFKSPITEDLYALWLSGHGQGVADHAVARGDVEL</sequence>
<proteinExistence type="predicted"/>
<organism evidence="1 2">
    <name type="scientific">Pseudomonas phage nickie</name>
    <dbReference type="NCBI Taxonomy" id="2048977"/>
    <lineage>
        <taxon>Viruses</taxon>
        <taxon>Duplodnaviria</taxon>
        <taxon>Heunggongvirae</taxon>
        <taxon>Uroviricota</taxon>
        <taxon>Caudoviricetes</taxon>
        <taxon>Nickievirus</taxon>
        <taxon>Nickievirus nickie</taxon>
    </lineage>
</organism>
<evidence type="ECO:0000313" key="2">
    <source>
        <dbReference type="Proteomes" id="UP000241592"/>
    </source>
</evidence>
<gene>
    <name evidence="1" type="ORF">CNR34_00152</name>
</gene>